<dbReference type="InterPro" id="IPR059116">
    <property type="entry name" value="P2X_receptor"/>
</dbReference>
<keyword evidence="6" id="KW-0406">Ion transport</keyword>
<dbReference type="PANTHER" id="PTHR10125">
    <property type="entry name" value="P2X PURINOCEPTOR"/>
    <property type="match status" value="1"/>
</dbReference>
<proteinExistence type="inferred from homology"/>
<evidence type="ECO:0000256" key="8">
    <source>
        <dbReference type="ARBA" id="ARBA00023286"/>
    </source>
</evidence>
<dbReference type="Gene3D" id="2.60.490.10">
    <property type="entry name" value="atp-gated p2x4 ion channel domain"/>
    <property type="match status" value="1"/>
</dbReference>
<dbReference type="Pfam" id="PF00864">
    <property type="entry name" value="P2X_receptor"/>
    <property type="match status" value="1"/>
</dbReference>
<feature type="transmembrane region" description="Helical" evidence="10">
    <location>
        <begin position="221"/>
        <end position="239"/>
    </location>
</feature>
<dbReference type="EMBL" id="CAUEEQ010005025">
    <property type="protein sequence ID" value="CAJ0928340.1"/>
    <property type="molecule type" value="Genomic_DNA"/>
</dbReference>
<evidence type="ECO:0000256" key="3">
    <source>
        <dbReference type="ARBA" id="ARBA00022448"/>
    </source>
</evidence>
<keyword evidence="7 10" id="KW-0472">Membrane</keyword>
<evidence type="ECO:0000256" key="7">
    <source>
        <dbReference type="ARBA" id="ARBA00023136"/>
    </source>
</evidence>
<name>A0ABN9KXY6_9NEOB</name>
<evidence type="ECO:0000256" key="6">
    <source>
        <dbReference type="ARBA" id="ARBA00023065"/>
    </source>
</evidence>
<dbReference type="InterPro" id="IPR053792">
    <property type="entry name" value="P2X_RECEPTOR_CS"/>
</dbReference>
<evidence type="ECO:0000313" key="12">
    <source>
        <dbReference type="Proteomes" id="UP001176940"/>
    </source>
</evidence>
<comment type="subcellular location">
    <subcellularLocation>
        <location evidence="1">Endomembrane system</location>
    </subcellularLocation>
</comment>
<sequence>MTSRSYDRDVMEGPSRIASLAPEPAACTAEDSAPRRRGGIMGIEINWDCDLDPWAFNCQPQYSFRRLDDKALDESLFPGLSFSYLVVEKCNNKTVKERNNAATYGKAAASLRFRIISIDQSVMQNLPGIIRSPDQTERRTLIKAYGIRFDIQVHGTGGRFNFLELVIFIGSYLSYFGLYDMARTHPYDSILLFVSFLRCRRKVVQGLKESFLSFRPWEPSGYLPILGVPLTCIGIGYRYRRYPILFGYRPILSDTDTFKYRTVSLNTSGGDNTDR</sequence>
<evidence type="ECO:0000256" key="9">
    <source>
        <dbReference type="ARBA" id="ARBA00023303"/>
    </source>
</evidence>
<evidence type="ECO:0000256" key="4">
    <source>
        <dbReference type="ARBA" id="ARBA00022692"/>
    </source>
</evidence>
<evidence type="ECO:0000256" key="10">
    <source>
        <dbReference type="SAM" id="Phobius"/>
    </source>
</evidence>
<comment type="similarity">
    <text evidence="2">Belongs to the P2X receptor family.</text>
</comment>
<dbReference type="PANTHER" id="PTHR10125:SF13">
    <property type="entry name" value="P2X PURINOCEPTOR 7"/>
    <property type="match status" value="1"/>
</dbReference>
<accession>A0ABN9KXY6</accession>
<protein>
    <submittedName>
        <fullName evidence="11">Uncharacterized protein</fullName>
    </submittedName>
</protein>
<keyword evidence="3" id="KW-0813">Transport</keyword>
<keyword evidence="12" id="KW-1185">Reference proteome</keyword>
<keyword evidence="8" id="KW-1071">Ligand-gated ion channel</keyword>
<keyword evidence="4 10" id="KW-0812">Transmembrane</keyword>
<keyword evidence="9" id="KW-0407">Ion channel</keyword>
<organism evidence="11 12">
    <name type="scientific">Ranitomeya imitator</name>
    <name type="common">mimic poison frog</name>
    <dbReference type="NCBI Taxonomy" id="111125"/>
    <lineage>
        <taxon>Eukaryota</taxon>
        <taxon>Metazoa</taxon>
        <taxon>Chordata</taxon>
        <taxon>Craniata</taxon>
        <taxon>Vertebrata</taxon>
        <taxon>Euteleostomi</taxon>
        <taxon>Amphibia</taxon>
        <taxon>Batrachia</taxon>
        <taxon>Anura</taxon>
        <taxon>Neobatrachia</taxon>
        <taxon>Hyloidea</taxon>
        <taxon>Dendrobatidae</taxon>
        <taxon>Dendrobatinae</taxon>
        <taxon>Ranitomeya</taxon>
    </lineage>
</organism>
<evidence type="ECO:0000256" key="5">
    <source>
        <dbReference type="ARBA" id="ARBA00022989"/>
    </source>
</evidence>
<feature type="transmembrane region" description="Helical" evidence="10">
    <location>
        <begin position="160"/>
        <end position="179"/>
    </location>
</feature>
<comment type="caution">
    <text evidence="11">The sequence shown here is derived from an EMBL/GenBank/DDBJ whole genome shotgun (WGS) entry which is preliminary data.</text>
</comment>
<gene>
    <name evidence="11" type="ORF">RIMI_LOCUS3370454</name>
</gene>
<dbReference type="InterPro" id="IPR027309">
    <property type="entry name" value="P2X_extracellular_dom_sf"/>
</dbReference>
<dbReference type="PROSITE" id="PS01212">
    <property type="entry name" value="P2X_RECEPTOR"/>
    <property type="match status" value="1"/>
</dbReference>
<reference evidence="11" key="1">
    <citation type="submission" date="2023-07" db="EMBL/GenBank/DDBJ databases">
        <authorList>
            <person name="Stuckert A."/>
        </authorList>
    </citation>
    <scope>NUCLEOTIDE SEQUENCE</scope>
</reference>
<evidence type="ECO:0000256" key="2">
    <source>
        <dbReference type="ARBA" id="ARBA00009848"/>
    </source>
</evidence>
<dbReference type="Proteomes" id="UP001176940">
    <property type="component" value="Unassembled WGS sequence"/>
</dbReference>
<evidence type="ECO:0000313" key="11">
    <source>
        <dbReference type="EMBL" id="CAJ0928340.1"/>
    </source>
</evidence>
<keyword evidence="5 10" id="KW-1133">Transmembrane helix</keyword>
<evidence type="ECO:0000256" key="1">
    <source>
        <dbReference type="ARBA" id="ARBA00004308"/>
    </source>
</evidence>